<dbReference type="GO" id="GO:0003700">
    <property type="term" value="F:DNA-binding transcription factor activity"/>
    <property type="evidence" value="ECO:0007669"/>
    <property type="project" value="InterPro"/>
</dbReference>
<dbReference type="InterPro" id="IPR050679">
    <property type="entry name" value="Bact_HTH_transcr_reg"/>
</dbReference>
<dbReference type="GO" id="GO:0045892">
    <property type="term" value="P:negative regulation of DNA-templated transcription"/>
    <property type="evidence" value="ECO:0007669"/>
    <property type="project" value="TreeGrafter"/>
</dbReference>
<gene>
    <name evidence="5" type="primary">yvoA</name>
    <name evidence="5" type="ORF">NCTC11997_00418</name>
</gene>
<name>A0A378XBP9_9BURK</name>
<evidence type="ECO:0000259" key="4">
    <source>
        <dbReference type="PROSITE" id="PS50949"/>
    </source>
</evidence>
<evidence type="ECO:0000313" key="6">
    <source>
        <dbReference type="Proteomes" id="UP000254603"/>
    </source>
</evidence>
<sequence length="277" mass="31577">MLYQYVIMTILAISLNFVFFSKNMSNHSLLTETESPLPLYHRLYIILKEQIKNGKFAPGKTLPSEADLTQQYGVSRITAKRALDELALEGLVQRSRGKGTIVRDDFSKRVIQTPVQANIQGLMTNLDNIKKNTTIKINYFDYIQANDWVSKQLHLQQGSIVQKATRIRHINKVPFSKSTSYIPEQIGRSFTKSDLLNNALIDLLKSTGNEPNRVEQVITCTLADDNDAKDLQILVGGPLLKFRRIFFNKEGSVVNYQEILYSPDHFEYTMSLTVVNE</sequence>
<dbReference type="PANTHER" id="PTHR44846">
    <property type="entry name" value="MANNOSYL-D-GLYCERATE TRANSPORT/METABOLISM SYSTEM REPRESSOR MNGR-RELATED"/>
    <property type="match status" value="1"/>
</dbReference>
<dbReference type="STRING" id="1122619.GCA_000373745_00980"/>
<dbReference type="FunFam" id="1.10.10.10:FF:000079">
    <property type="entry name" value="GntR family transcriptional regulator"/>
    <property type="match status" value="1"/>
</dbReference>
<reference evidence="5 6" key="1">
    <citation type="submission" date="2018-06" db="EMBL/GenBank/DDBJ databases">
        <authorList>
            <consortium name="Pathogen Informatics"/>
            <person name="Doyle S."/>
        </authorList>
    </citation>
    <scope>NUCLEOTIDE SEQUENCE [LARGE SCALE GENOMIC DNA]</scope>
    <source>
        <strain evidence="5 6">NCTC11997</strain>
    </source>
</reference>
<dbReference type="PROSITE" id="PS50949">
    <property type="entry name" value="HTH_GNTR"/>
    <property type="match status" value="1"/>
</dbReference>
<dbReference type="EMBL" id="UGSB01000001">
    <property type="protein sequence ID" value="SUA50921.1"/>
    <property type="molecule type" value="Genomic_DNA"/>
</dbReference>
<dbReference type="PRINTS" id="PR00035">
    <property type="entry name" value="HTHGNTR"/>
</dbReference>
<dbReference type="GO" id="GO:0003677">
    <property type="term" value="F:DNA binding"/>
    <property type="evidence" value="ECO:0007669"/>
    <property type="project" value="UniProtKB-KW"/>
</dbReference>
<dbReference type="InterPro" id="IPR036390">
    <property type="entry name" value="WH_DNA-bd_sf"/>
</dbReference>
<dbReference type="CDD" id="cd07377">
    <property type="entry name" value="WHTH_GntR"/>
    <property type="match status" value="1"/>
</dbReference>
<dbReference type="OrthoDB" id="8582866at2"/>
<dbReference type="Pfam" id="PF00392">
    <property type="entry name" value="GntR"/>
    <property type="match status" value="1"/>
</dbReference>
<dbReference type="AlphaFoldDB" id="A0A378XBP9"/>
<dbReference type="RefSeq" id="WP_018574164.1">
    <property type="nucleotide sequence ID" value="NZ_UGSB01000001.1"/>
</dbReference>
<dbReference type="InterPro" id="IPR028978">
    <property type="entry name" value="Chorismate_lyase_/UTRA_dom_sf"/>
</dbReference>
<evidence type="ECO:0000256" key="2">
    <source>
        <dbReference type="ARBA" id="ARBA00023125"/>
    </source>
</evidence>
<proteinExistence type="predicted"/>
<dbReference type="PANTHER" id="PTHR44846:SF1">
    <property type="entry name" value="MANNOSYL-D-GLYCERATE TRANSPORT_METABOLISM SYSTEM REPRESSOR MNGR-RELATED"/>
    <property type="match status" value="1"/>
</dbReference>
<dbReference type="InterPro" id="IPR036388">
    <property type="entry name" value="WH-like_DNA-bd_sf"/>
</dbReference>
<evidence type="ECO:0000313" key="5">
    <source>
        <dbReference type="EMBL" id="SUA50921.1"/>
    </source>
</evidence>
<organism evidence="5 6">
    <name type="scientific">Oligella ureolytica</name>
    <dbReference type="NCBI Taxonomy" id="90244"/>
    <lineage>
        <taxon>Bacteria</taxon>
        <taxon>Pseudomonadati</taxon>
        <taxon>Pseudomonadota</taxon>
        <taxon>Betaproteobacteria</taxon>
        <taxon>Burkholderiales</taxon>
        <taxon>Alcaligenaceae</taxon>
        <taxon>Oligella</taxon>
    </lineage>
</organism>
<evidence type="ECO:0000256" key="3">
    <source>
        <dbReference type="ARBA" id="ARBA00023163"/>
    </source>
</evidence>
<protein>
    <submittedName>
        <fullName evidence="5">HTH-type transcriptional repressor yvoA</fullName>
    </submittedName>
</protein>
<feature type="domain" description="HTH gntR-type" evidence="4">
    <location>
        <begin position="37"/>
        <end position="105"/>
    </location>
</feature>
<dbReference type="Pfam" id="PF07702">
    <property type="entry name" value="UTRA"/>
    <property type="match status" value="1"/>
</dbReference>
<dbReference type="SMART" id="SM00345">
    <property type="entry name" value="HTH_GNTR"/>
    <property type="match status" value="1"/>
</dbReference>
<dbReference type="Gene3D" id="1.10.10.10">
    <property type="entry name" value="Winged helix-like DNA-binding domain superfamily/Winged helix DNA-binding domain"/>
    <property type="match status" value="1"/>
</dbReference>
<keyword evidence="2" id="KW-0238">DNA-binding</keyword>
<keyword evidence="1" id="KW-0805">Transcription regulation</keyword>
<keyword evidence="3" id="KW-0804">Transcription</keyword>
<dbReference type="Proteomes" id="UP000254603">
    <property type="component" value="Unassembled WGS sequence"/>
</dbReference>
<dbReference type="SUPFAM" id="SSF64288">
    <property type="entry name" value="Chorismate lyase-like"/>
    <property type="match status" value="1"/>
</dbReference>
<accession>A0A378XBP9</accession>
<dbReference type="InterPro" id="IPR000524">
    <property type="entry name" value="Tscrpt_reg_HTH_GntR"/>
</dbReference>
<dbReference type="InterPro" id="IPR011663">
    <property type="entry name" value="UTRA"/>
</dbReference>
<dbReference type="Gene3D" id="3.40.1410.10">
    <property type="entry name" value="Chorismate lyase-like"/>
    <property type="match status" value="1"/>
</dbReference>
<dbReference type="SMART" id="SM00866">
    <property type="entry name" value="UTRA"/>
    <property type="match status" value="1"/>
</dbReference>
<evidence type="ECO:0000256" key="1">
    <source>
        <dbReference type="ARBA" id="ARBA00023015"/>
    </source>
</evidence>
<dbReference type="SUPFAM" id="SSF46785">
    <property type="entry name" value="Winged helix' DNA-binding domain"/>
    <property type="match status" value="1"/>
</dbReference>